<dbReference type="EMBL" id="JAGMVJ010000016">
    <property type="protein sequence ID" value="KAH7079461.1"/>
    <property type="molecule type" value="Genomic_DNA"/>
</dbReference>
<accession>A0A8K0QYT6</accession>
<name>A0A8K0QYT6_9PLEO</name>
<reference evidence="1" key="1">
    <citation type="journal article" date="2021" name="Nat. Commun.">
        <title>Genetic determinants of endophytism in the Arabidopsis root mycobiome.</title>
        <authorList>
            <person name="Mesny F."/>
            <person name="Miyauchi S."/>
            <person name="Thiergart T."/>
            <person name="Pickel B."/>
            <person name="Atanasova L."/>
            <person name="Karlsson M."/>
            <person name="Huettel B."/>
            <person name="Barry K.W."/>
            <person name="Haridas S."/>
            <person name="Chen C."/>
            <person name="Bauer D."/>
            <person name="Andreopoulos W."/>
            <person name="Pangilinan J."/>
            <person name="LaButti K."/>
            <person name="Riley R."/>
            <person name="Lipzen A."/>
            <person name="Clum A."/>
            <person name="Drula E."/>
            <person name="Henrissat B."/>
            <person name="Kohler A."/>
            <person name="Grigoriev I.V."/>
            <person name="Martin F.M."/>
            <person name="Hacquard S."/>
        </authorList>
    </citation>
    <scope>NUCLEOTIDE SEQUENCE</scope>
    <source>
        <strain evidence="1">MPI-SDFR-AT-0120</strain>
    </source>
</reference>
<organism evidence="1 2">
    <name type="scientific">Paraphoma chrysanthemicola</name>
    <dbReference type="NCBI Taxonomy" id="798071"/>
    <lineage>
        <taxon>Eukaryota</taxon>
        <taxon>Fungi</taxon>
        <taxon>Dikarya</taxon>
        <taxon>Ascomycota</taxon>
        <taxon>Pezizomycotina</taxon>
        <taxon>Dothideomycetes</taxon>
        <taxon>Pleosporomycetidae</taxon>
        <taxon>Pleosporales</taxon>
        <taxon>Pleosporineae</taxon>
        <taxon>Phaeosphaeriaceae</taxon>
        <taxon>Paraphoma</taxon>
    </lineage>
</organism>
<keyword evidence="2" id="KW-1185">Reference proteome</keyword>
<proteinExistence type="predicted"/>
<dbReference type="OrthoDB" id="5405126at2759"/>
<dbReference type="Proteomes" id="UP000813461">
    <property type="component" value="Unassembled WGS sequence"/>
</dbReference>
<gene>
    <name evidence="1" type="ORF">FB567DRAFT_122708</name>
</gene>
<dbReference type="AlphaFoldDB" id="A0A8K0QYT6"/>
<comment type="caution">
    <text evidence="1">The sequence shown here is derived from an EMBL/GenBank/DDBJ whole genome shotgun (WGS) entry which is preliminary data.</text>
</comment>
<sequence>MHSIRSSCQAALRSSSEVCIFANGSRRAFSISSARSKGALPVFLTPSNSELSSLLSTFNSKVLLPYHLTKEQQELVYSQANKAKLEAEPVDITLGDVTLPLEHINRLRLPKRWPTFKQIVTKSETRDDWENVVRALEGFQNAGIEVKTDRKEMVIRYLNANGMQHLVLKALQRPKATGLSMREGRVLLAVLRGIHDMAALADWDEEQTSKALRWAKQVAELLEEEDHHATQSRGELVSEKDLRGKPAVVAVPTEMAAVLADRYGGSVEDVKVFAGRLVSALKQDNYSSSLDKITESYNKTAADFTNRASQQSHTHTIVFMLLEPIFVYNALKNARKVLGDDMPMKKDAQQWESRTETVLKEAAEAADRLRTRDGNTIPNGYVENLKNALKQIQ</sequence>
<evidence type="ECO:0000313" key="1">
    <source>
        <dbReference type="EMBL" id="KAH7079461.1"/>
    </source>
</evidence>
<protein>
    <submittedName>
        <fullName evidence="1">Uncharacterized protein</fullName>
    </submittedName>
</protein>
<evidence type="ECO:0000313" key="2">
    <source>
        <dbReference type="Proteomes" id="UP000813461"/>
    </source>
</evidence>